<evidence type="ECO:0000256" key="2">
    <source>
        <dbReference type="ARBA" id="ARBA00011152"/>
    </source>
</evidence>
<evidence type="ECO:0000256" key="3">
    <source>
        <dbReference type="ARBA" id="ARBA00022605"/>
    </source>
</evidence>
<dbReference type="InterPro" id="IPR017926">
    <property type="entry name" value="GATASE"/>
</dbReference>
<dbReference type="PANTHER" id="PTHR42701:SF1">
    <property type="entry name" value="IMIDAZOLE GLYCEROL PHOSPHATE SYNTHASE SUBUNIT HISH"/>
    <property type="match status" value="1"/>
</dbReference>
<comment type="subcellular location">
    <subcellularLocation>
        <location evidence="10">Cytoplasm</location>
    </subcellularLocation>
</comment>
<keyword evidence="5 10" id="KW-0315">Glutamine amidotransferase</keyword>
<dbReference type="PIRSF" id="PIRSF000495">
    <property type="entry name" value="Amidotransf_hisH"/>
    <property type="match status" value="1"/>
</dbReference>
<name>A0A0G3WIT5_9BACT</name>
<evidence type="ECO:0000256" key="5">
    <source>
        <dbReference type="ARBA" id="ARBA00022962"/>
    </source>
</evidence>
<dbReference type="Pfam" id="PF00117">
    <property type="entry name" value="GATase"/>
    <property type="match status" value="1"/>
</dbReference>
<dbReference type="STRING" id="1408281.Epro_0421"/>
<dbReference type="NCBIfam" id="TIGR01855">
    <property type="entry name" value="IMP_synth_hisH"/>
    <property type="match status" value="1"/>
</dbReference>
<evidence type="ECO:0000256" key="1">
    <source>
        <dbReference type="ARBA" id="ARBA00005091"/>
    </source>
</evidence>
<keyword evidence="3 10" id="KW-0028">Amino-acid biosynthesis</keyword>
<keyword evidence="6 10" id="KW-0368">Histidine biosynthesis</keyword>
<feature type="active site" description="Nucleophile" evidence="10 11">
    <location>
        <position position="81"/>
    </location>
</feature>
<dbReference type="InterPro" id="IPR029062">
    <property type="entry name" value="Class_I_gatase-like"/>
</dbReference>
<dbReference type="UniPathway" id="UPA00031">
    <property type="reaction ID" value="UER00010"/>
</dbReference>
<reference evidence="13 14" key="1">
    <citation type="submission" date="2014-09" db="EMBL/GenBank/DDBJ databases">
        <title>Complete genome sequence of Endomicrobium proavitum.</title>
        <authorList>
            <person name="Zheng H."/>
        </authorList>
    </citation>
    <scope>NUCLEOTIDE SEQUENCE [LARGE SCALE GENOMIC DNA]</scope>
    <source>
        <strain evidence="13 14">Rsa215</strain>
    </source>
</reference>
<keyword evidence="10" id="KW-0963">Cytoplasm</keyword>
<evidence type="ECO:0000256" key="7">
    <source>
        <dbReference type="ARBA" id="ARBA00023239"/>
    </source>
</evidence>
<dbReference type="PROSITE" id="PS51273">
    <property type="entry name" value="GATASE_TYPE_1"/>
    <property type="match status" value="1"/>
</dbReference>
<comment type="catalytic activity">
    <reaction evidence="9 10">
        <text>L-glutamine + H2O = L-glutamate + NH4(+)</text>
        <dbReference type="Rhea" id="RHEA:15889"/>
        <dbReference type="ChEBI" id="CHEBI:15377"/>
        <dbReference type="ChEBI" id="CHEBI:28938"/>
        <dbReference type="ChEBI" id="CHEBI:29985"/>
        <dbReference type="ChEBI" id="CHEBI:58359"/>
        <dbReference type="EC" id="3.5.1.2"/>
    </reaction>
</comment>
<dbReference type="InterPro" id="IPR010139">
    <property type="entry name" value="Imidazole-glycPsynth_HisH"/>
</dbReference>
<dbReference type="GO" id="GO:0000105">
    <property type="term" value="P:L-histidine biosynthetic process"/>
    <property type="evidence" value="ECO:0007669"/>
    <property type="project" value="UniProtKB-UniRule"/>
</dbReference>
<evidence type="ECO:0000313" key="14">
    <source>
        <dbReference type="Proteomes" id="UP000035337"/>
    </source>
</evidence>
<accession>A0A0G3WIT5</accession>
<comment type="catalytic activity">
    <reaction evidence="8 10">
        <text>5-[(5-phospho-1-deoxy-D-ribulos-1-ylimino)methylamino]-1-(5-phospho-beta-D-ribosyl)imidazole-4-carboxamide + L-glutamine = D-erythro-1-(imidazol-4-yl)glycerol 3-phosphate + 5-amino-1-(5-phospho-beta-D-ribosyl)imidazole-4-carboxamide + L-glutamate + H(+)</text>
        <dbReference type="Rhea" id="RHEA:24793"/>
        <dbReference type="ChEBI" id="CHEBI:15378"/>
        <dbReference type="ChEBI" id="CHEBI:29985"/>
        <dbReference type="ChEBI" id="CHEBI:58278"/>
        <dbReference type="ChEBI" id="CHEBI:58359"/>
        <dbReference type="ChEBI" id="CHEBI:58475"/>
        <dbReference type="ChEBI" id="CHEBI:58525"/>
        <dbReference type="EC" id="4.3.2.10"/>
    </reaction>
</comment>
<dbReference type="EC" id="3.5.1.2" evidence="10"/>
<dbReference type="Proteomes" id="UP000035337">
    <property type="component" value="Chromosome"/>
</dbReference>
<comment type="pathway">
    <text evidence="1 10">Amino-acid biosynthesis; L-histidine biosynthesis; L-histidine from 5-phospho-alpha-D-ribose 1-diphosphate: step 5/9.</text>
</comment>
<dbReference type="Gene3D" id="3.40.50.880">
    <property type="match status" value="1"/>
</dbReference>
<dbReference type="KEGG" id="epo:Epro_0421"/>
<dbReference type="OrthoDB" id="9807137at2"/>
<keyword evidence="7 10" id="KW-0456">Lyase</keyword>
<keyword evidence="14" id="KW-1185">Reference proteome</keyword>
<feature type="active site" evidence="10 11">
    <location>
        <position position="191"/>
    </location>
</feature>
<organism evidence="13 14">
    <name type="scientific">Endomicrobium proavitum</name>
    <dbReference type="NCBI Taxonomy" id="1408281"/>
    <lineage>
        <taxon>Bacteria</taxon>
        <taxon>Pseudomonadati</taxon>
        <taxon>Elusimicrobiota</taxon>
        <taxon>Endomicrobiia</taxon>
        <taxon>Endomicrobiales</taxon>
        <taxon>Endomicrobiaceae</taxon>
        <taxon>Endomicrobium</taxon>
    </lineage>
</organism>
<evidence type="ECO:0000259" key="12">
    <source>
        <dbReference type="Pfam" id="PF00117"/>
    </source>
</evidence>
<dbReference type="PANTHER" id="PTHR42701">
    <property type="entry name" value="IMIDAZOLE GLYCEROL PHOSPHATE SYNTHASE SUBUNIT HISH"/>
    <property type="match status" value="1"/>
</dbReference>
<dbReference type="RefSeq" id="WP_052570165.1">
    <property type="nucleotide sequence ID" value="NZ_CP009498.1"/>
</dbReference>
<protein>
    <recommendedName>
        <fullName evidence="10">Imidazole glycerol phosphate synthase subunit HisH</fullName>
        <ecNumber evidence="10">4.3.2.10</ecNumber>
    </recommendedName>
    <alternativeName>
        <fullName evidence="10">IGP synthase glutaminase subunit</fullName>
        <ecNumber evidence="10">3.5.1.2</ecNumber>
    </alternativeName>
    <alternativeName>
        <fullName evidence="10">IGP synthase subunit HisH</fullName>
    </alternativeName>
    <alternativeName>
        <fullName evidence="10">ImGP synthase subunit HisH</fullName>
        <shortName evidence="10">IGPS subunit HisH</shortName>
    </alternativeName>
</protein>
<evidence type="ECO:0000256" key="11">
    <source>
        <dbReference type="PIRSR" id="PIRSR000495-1"/>
    </source>
</evidence>
<dbReference type="EC" id="4.3.2.10" evidence="10"/>
<evidence type="ECO:0000256" key="10">
    <source>
        <dbReference type="HAMAP-Rule" id="MF_00278"/>
    </source>
</evidence>
<evidence type="ECO:0000256" key="4">
    <source>
        <dbReference type="ARBA" id="ARBA00022801"/>
    </source>
</evidence>
<dbReference type="CDD" id="cd01748">
    <property type="entry name" value="GATase1_IGP_Synthase"/>
    <property type="match status" value="1"/>
</dbReference>
<dbReference type="EMBL" id="CP009498">
    <property type="protein sequence ID" value="AKL97800.1"/>
    <property type="molecule type" value="Genomic_DNA"/>
</dbReference>
<evidence type="ECO:0000313" key="13">
    <source>
        <dbReference type="EMBL" id="AKL97800.1"/>
    </source>
</evidence>
<gene>
    <name evidence="10 13" type="primary">hisH</name>
    <name evidence="13" type="ORF">Epro_0421</name>
</gene>
<comment type="function">
    <text evidence="10">IGPS catalyzes the conversion of PRFAR and glutamine to IGP, AICAR and glutamate. The HisH subunit catalyzes the hydrolysis of glutamine to glutamate and ammonia as part of the synthesis of IGP and AICAR. The resulting ammonia molecule is channeled to the active site of HisF.</text>
</comment>
<dbReference type="GO" id="GO:0000107">
    <property type="term" value="F:imidazoleglycerol-phosphate synthase activity"/>
    <property type="evidence" value="ECO:0007669"/>
    <property type="project" value="UniProtKB-UniRule"/>
</dbReference>
<sequence length="209" mass="22981">MKKIAIIDYGFGNIKSVQNALNFCGAEPVVINSPDKISDFNGAILPGVGAFAPAAEFLVKDGFDCAIRQYVASGKMLYGICLGFQLFFTKGYEGGQHKGLGLLNGEVKKFEFKNNNLKIPHMGWNGVKINNTPEAKKMFAEISDGENFYFVHSYYAKPENNIQVSSFCNYGIDFCSSAAFENVWGSQFHPEKSGGKGLQILKNFLGEVK</sequence>
<evidence type="ECO:0000256" key="9">
    <source>
        <dbReference type="ARBA" id="ARBA00049534"/>
    </source>
</evidence>
<dbReference type="GO" id="GO:0005737">
    <property type="term" value="C:cytoplasm"/>
    <property type="evidence" value="ECO:0007669"/>
    <property type="project" value="UniProtKB-SubCell"/>
</dbReference>
<evidence type="ECO:0000256" key="8">
    <source>
        <dbReference type="ARBA" id="ARBA00047838"/>
    </source>
</evidence>
<dbReference type="HAMAP" id="MF_00278">
    <property type="entry name" value="HisH"/>
    <property type="match status" value="1"/>
</dbReference>
<dbReference type="PATRIC" id="fig|1408281.3.peg.434"/>
<feature type="domain" description="Glutamine amidotransferase" evidence="12">
    <location>
        <begin position="6"/>
        <end position="205"/>
    </location>
</feature>
<dbReference type="GO" id="GO:0016829">
    <property type="term" value="F:lyase activity"/>
    <property type="evidence" value="ECO:0007669"/>
    <property type="project" value="UniProtKB-KW"/>
</dbReference>
<evidence type="ECO:0000256" key="6">
    <source>
        <dbReference type="ARBA" id="ARBA00023102"/>
    </source>
</evidence>
<comment type="subunit">
    <text evidence="2 10">Heterodimer of HisH and HisF.</text>
</comment>
<proteinExistence type="inferred from homology"/>
<dbReference type="GO" id="GO:0004359">
    <property type="term" value="F:glutaminase activity"/>
    <property type="evidence" value="ECO:0007669"/>
    <property type="project" value="UniProtKB-EC"/>
</dbReference>
<feature type="active site" evidence="10 11">
    <location>
        <position position="189"/>
    </location>
</feature>
<dbReference type="AlphaFoldDB" id="A0A0G3WIT5"/>
<dbReference type="SUPFAM" id="SSF52317">
    <property type="entry name" value="Class I glutamine amidotransferase-like"/>
    <property type="match status" value="1"/>
</dbReference>
<keyword evidence="4 10" id="KW-0378">Hydrolase</keyword>